<dbReference type="GO" id="GO:0004846">
    <property type="term" value="F:urate oxidase activity"/>
    <property type="evidence" value="ECO:0007669"/>
    <property type="project" value="InterPro"/>
</dbReference>
<sequence length="386" mass="42516">MDGLKVVIIGAGIGGLTAAIALSQSGHTVEVYERAQELRPRGAGISLWSNGVKVLNRFGMGKDIAEIGGQMDFMQYLSTSGEVLNHVNLHPLIEEVGQRPYPVARADLQAMLLKKFPGTVNLGYRCLSVEEHGEQVTAQFENGHKATGDLLIAADGVRSSLRQYVLDREVHPTYRDYVNWNGLVAADEALTPANTWTIYVGNHQRASLMPVGGDRLYFFFDVPLPLGTSAPPELIRSELAEHFKGWAEPVQTLIERINPEQTNRLEISDVGPVDRMVRGRVALLGDAAHATCPDLGQGGCQALEDVYMLNHFLLTTNISVEDALKRYEAAREDRTRSIVKKARNRAEVIHGKDPEVTAQWYDQLRQESPSDVTDAIAKTILTGPLQ</sequence>
<evidence type="ECO:0000256" key="3">
    <source>
        <dbReference type="ARBA" id="ARBA00022630"/>
    </source>
</evidence>
<name>A0A1Z4JG25_LEPBY</name>
<dbReference type="PRINTS" id="PR00420">
    <property type="entry name" value="RNGMNOXGNASE"/>
</dbReference>
<dbReference type="EC" id="1.14.13.113" evidence="10"/>
<accession>A0A1Z4JG25</accession>
<dbReference type="GO" id="GO:0102099">
    <property type="term" value="F:FAD-dependent urate hydroxylase activity"/>
    <property type="evidence" value="ECO:0007669"/>
    <property type="project" value="UniProtKB-EC"/>
</dbReference>
<evidence type="ECO:0000313" key="15">
    <source>
        <dbReference type="Proteomes" id="UP000217895"/>
    </source>
</evidence>
<comment type="cofactor">
    <cofactor evidence="1">
        <name>FAD</name>
        <dbReference type="ChEBI" id="CHEBI:57692"/>
    </cofactor>
</comment>
<keyword evidence="6" id="KW-0560">Oxidoreductase</keyword>
<keyword evidence="4" id="KW-0659">Purine metabolism</keyword>
<dbReference type="InterPro" id="IPR050493">
    <property type="entry name" value="FAD-dep_Monooxygenase_BioMet"/>
</dbReference>
<comment type="pathway">
    <text evidence="2">Purine metabolism; urate degradation.</text>
</comment>
<evidence type="ECO:0000256" key="1">
    <source>
        <dbReference type="ARBA" id="ARBA00001974"/>
    </source>
</evidence>
<protein>
    <recommendedName>
        <fullName evidence="11">FAD-dependent urate hydroxylase</fullName>
        <ecNumber evidence="10">1.14.13.113</ecNumber>
    </recommendedName>
</protein>
<comment type="catalytic activity">
    <reaction evidence="12">
        <text>urate + NADH + O2 + H(+) = 5-hydroxyisourate + NAD(+) + H2O</text>
        <dbReference type="Rhea" id="RHEA:27329"/>
        <dbReference type="ChEBI" id="CHEBI:15377"/>
        <dbReference type="ChEBI" id="CHEBI:15378"/>
        <dbReference type="ChEBI" id="CHEBI:15379"/>
        <dbReference type="ChEBI" id="CHEBI:17775"/>
        <dbReference type="ChEBI" id="CHEBI:18072"/>
        <dbReference type="ChEBI" id="CHEBI:57540"/>
        <dbReference type="ChEBI" id="CHEBI:57945"/>
        <dbReference type="EC" id="1.14.13.113"/>
    </reaction>
</comment>
<keyword evidence="8" id="KW-0503">Monooxygenase</keyword>
<dbReference type="InterPro" id="IPR002938">
    <property type="entry name" value="FAD-bd"/>
</dbReference>
<evidence type="ECO:0000256" key="7">
    <source>
        <dbReference type="ARBA" id="ARBA00023027"/>
    </source>
</evidence>
<dbReference type="InterPro" id="IPR047712">
    <property type="entry name" value="HpxO"/>
</dbReference>
<dbReference type="InterPro" id="IPR036188">
    <property type="entry name" value="FAD/NAD-bd_sf"/>
</dbReference>
<evidence type="ECO:0000256" key="6">
    <source>
        <dbReference type="ARBA" id="ARBA00023002"/>
    </source>
</evidence>
<evidence type="ECO:0000256" key="2">
    <source>
        <dbReference type="ARBA" id="ARBA00004705"/>
    </source>
</evidence>
<feature type="domain" description="FAD-binding" evidence="13">
    <location>
        <begin position="5"/>
        <end position="341"/>
    </location>
</feature>
<gene>
    <name evidence="14" type="ORF">NIES2135_22700</name>
</gene>
<evidence type="ECO:0000256" key="11">
    <source>
        <dbReference type="ARBA" id="ARBA00035262"/>
    </source>
</evidence>
<evidence type="ECO:0000256" key="10">
    <source>
        <dbReference type="ARBA" id="ARBA00035128"/>
    </source>
</evidence>
<keyword evidence="15" id="KW-1185">Reference proteome</keyword>
<dbReference type="SUPFAM" id="SSF51905">
    <property type="entry name" value="FAD/NAD(P)-binding domain"/>
    <property type="match status" value="1"/>
</dbReference>
<evidence type="ECO:0000256" key="4">
    <source>
        <dbReference type="ARBA" id="ARBA00022631"/>
    </source>
</evidence>
<dbReference type="Gene3D" id="3.50.50.60">
    <property type="entry name" value="FAD/NAD(P)-binding domain"/>
    <property type="match status" value="1"/>
</dbReference>
<dbReference type="PANTHER" id="PTHR13789:SF309">
    <property type="entry name" value="PUTATIVE (AFU_ORTHOLOGUE AFUA_6G14510)-RELATED"/>
    <property type="match status" value="1"/>
</dbReference>
<dbReference type="Proteomes" id="UP000217895">
    <property type="component" value="Chromosome"/>
</dbReference>
<evidence type="ECO:0000256" key="9">
    <source>
        <dbReference type="ARBA" id="ARBA00035121"/>
    </source>
</evidence>
<dbReference type="EMBL" id="AP018203">
    <property type="protein sequence ID" value="BAY55447.1"/>
    <property type="molecule type" value="Genomic_DNA"/>
</dbReference>
<dbReference type="Pfam" id="PF01494">
    <property type="entry name" value="FAD_binding_3"/>
    <property type="match status" value="1"/>
</dbReference>
<keyword evidence="5" id="KW-0274">FAD</keyword>
<evidence type="ECO:0000313" key="14">
    <source>
        <dbReference type="EMBL" id="BAY55447.1"/>
    </source>
</evidence>
<dbReference type="GO" id="GO:0019628">
    <property type="term" value="P:urate catabolic process"/>
    <property type="evidence" value="ECO:0007669"/>
    <property type="project" value="InterPro"/>
</dbReference>
<reference evidence="14 15" key="1">
    <citation type="submission" date="2017-06" db="EMBL/GenBank/DDBJ databases">
        <title>Genome sequencing of cyanobaciteial culture collection at National Institute for Environmental Studies (NIES).</title>
        <authorList>
            <person name="Hirose Y."/>
            <person name="Shimura Y."/>
            <person name="Fujisawa T."/>
            <person name="Nakamura Y."/>
            <person name="Kawachi M."/>
        </authorList>
    </citation>
    <scope>NUCLEOTIDE SEQUENCE [LARGE SCALE GENOMIC DNA]</scope>
    <source>
        <strain evidence="14 15">NIES-2135</strain>
    </source>
</reference>
<evidence type="ECO:0000256" key="12">
    <source>
        <dbReference type="ARBA" id="ARBA00047521"/>
    </source>
</evidence>
<evidence type="ECO:0000259" key="13">
    <source>
        <dbReference type="Pfam" id="PF01494"/>
    </source>
</evidence>
<dbReference type="GO" id="GO:0006144">
    <property type="term" value="P:purine nucleobase metabolic process"/>
    <property type="evidence" value="ECO:0007669"/>
    <property type="project" value="UniProtKB-KW"/>
</dbReference>
<organism evidence="14 15">
    <name type="scientific">Leptolyngbya boryana NIES-2135</name>
    <dbReference type="NCBI Taxonomy" id="1973484"/>
    <lineage>
        <taxon>Bacteria</taxon>
        <taxon>Bacillati</taxon>
        <taxon>Cyanobacteriota</taxon>
        <taxon>Cyanophyceae</taxon>
        <taxon>Leptolyngbyales</taxon>
        <taxon>Leptolyngbyaceae</taxon>
        <taxon>Leptolyngbya group</taxon>
        <taxon>Leptolyngbya</taxon>
    </lineage>
</organism>
<evidence type="ECO:0000256" key="8">
    <source>
        <dbReference type="ARBA" id="ARBA00023033"/>
    </source>
</evidence>
<keyword evidence="7" id="KW-0520">NAD</keyword>
<dbReference type="GO" id="GO:0071949">
    <property type="term" value="F:FAD binding"/>
    <property type="evidence" value="ECO:0007669"/>
    <property type="project" value="InterPro"/>
</dbReference>
<dbReference type="PANTHER" id="PTHR13789">
    <property type="entry name" value="MONOOXYGENASE"/>
    <property type="match status" value="1"/>
</dbReference>
<evidence type="ECO:0000256" key="5">
    <source>
        <dbReference type="ARBA" id="ARBA00022827"/>
    </source>
</evidence>
<keyword evidence="3" id="KW-0285">Flavoprotein</keyword>
<proteinExistence type="inferred from homology"/>
<dbReference type="AlphaFoldDB" id="A0A1Z4JG25"/>
<comment type="similarity">
    <text evidence="9">Belongs to the FAD-dependent urate hydroxylase family.</text>
</comment>
<dbReference type="NCBIfam" id="NF033623">
    <property type="entry name" value="urate_HpxO"/>
    <property type="match status" value="1"/>
</dbReference>